<keyword evidence="3" id="KW-0731">Sigma factor</keyword>
<comment type="similarity">
    <text evidence="1">Belongs to the sigma-70 factor family. ECF subfamily.</text>
</comment>
<sequence>MGRILSLFSNEGQLIKALRKEDPKAQRQLYDKYSARMLALCFRYICDDMAAEDVMVEGFIRVFAKIEQFNEEGSFEGWIRRIMVNEALGYLRKQKRILEDTLSDEANNIPDYAHADQNLETQELLNLIETLPTGYRTVFNLYAIEGYPHIEIAQMLGIAESTSKSQLHRARAMLQKMVADWENEFKKKVEYEKASG</sequence>
<protein>
    <submittedName>
        <fullName evidence="7">RNA polymerase sigma-70 factor, ECF subfamily</fullName>
    </submittedName>
</protein>
<organism evidence="7 8">
    <name type="scientific">Dyadobacter psychrophilus</name>
    <dbReference type="NCBI Taxonomy" id="651661"/>
    <lineage>
        <taxon>Bacteria</taxon>
        <taxon>Pseudomonadati</taxon>
        <taxon>Bacteroidota</taxon>
        <taxon>Cytophagia</taxon>
        <taxon>Cytophagales</taxon>
        <taxon>Spirosomataceae</taxon>
        <taxon>Dyadobacter</taxon>
    </lineage>
</organism>
<evidence type="ECO:0000259" key="5">
    <source>
        <dbReference type="Pfam" id="PF04542"/>
    </source>
</evidence>
<dbReference type="OrthoDB" id="941544at2"/>
<dbReference type="Pfam" id="PF08281">
    <property type="entry name" value="Sigma70_r4_2"/>
    <property type="match status" value="1"/>
</dbReference>
<evidence type="ECO:0000313" key="8">
    <source>
        <dbReference type="Proteomes" id="UP000190897"/>
    </source>
</evidence>
<dbReference type="Proteomes" id="UP000190897">
    <property type="component" value="Unassembled WGS sequence"/>
</dbReference>
<evidence type="ECO:0000313" key="7">
    <source>
        <dbReference type="EMBL" id="SKC09732.1"/>
    </source>
</evidence>
<dbReference type="InterPro" id="IPR014284">
    <property type="entry name" value="RNA_pol_sigma-70_dom"/>
</dbReference>
<dbReference type="EMBL" id="FUZA01000006">
    <property type="protein sequence ID" value="SKC09732.1"/>
    <property type="molecule type" value="Genomic_DNA"/>
</dbReference>
<evidence type="ECO:0000256" key="3">
    <source>
        <dbReference type="ARBA" id="ARBA00023082"/>
    </source>
</evidence>
<dbReference type="CDD" id="cd06171">
    <property type="entry name" value="Sigma70_r4"/>
    <property type="match status" value="1"/>
</dbReference>
<dbReference type="RefSeq" id="WP_082216651.1">
    <property type="nucleotide sequence ID" value="NZ_FUZA01000006.1"/>
</dbReference>
<feature type="domain" description="RNA polymerase sigma-70 region 2" evidence="5">
    <location>
        <begin position="29"/>
        <end position="96"/>
    </location>
</feature>
<dbReference type="Pfam" id="PF04542">
    <property type="entry name" value="Sigma70_r2"/>
    <property type="match status" value="1"/>
</dbReference>
<dbReference type="Gene3D" id="1.10.1740.10">
    <property type="match status" value="1"/>
</dbReference>
<evidence type="ECO:0000256" key="2">
    <source>
        <dbReference type="ARBA" id="ARBA00023015"/>
    </source>
</evidence>
<dbReference type="InterPro" id="IPR013325">
    <property type="entry name" value="RNA_pol_sigma_r2"/>
</dbReference>
<keyword evidence="2" id="KW-0805">Transcription regulation</keyword>
<evidence type="ECO:0000256" key="4">
    <source>
        <dbReference type="ARBA" id="ARBA00023163"/>
    </source>
</evidence>
<dbReference type="GO" id="GO:0003677">
    <property type="term" value="F:DNA binding"/>
    <property type="evidence" value="ECO:0007669"/>
    <property type="project" value="InterPro"/>
</dbReference>
<dbReference type="STRING" id="651661.SAMN05660293_04148"/>
<dbReference type="PANTHER" id="PTHR43133">
    <property type="entry name" value="RNA POLYMERASE ECF-TYPE SIGMA FACTO"/>
    <property type="match status" value="1"/>
</dbReference>
<dbReference type="InterPro" id="IPR013249">
    <property type="entry name" value="RNA_pol_sigma70_r4_t2"/>
</dbReference>
<keyword evidence="4" id="KW-0804">Transcription</keyword>
<gene>
    <name evidence="7" type="ORF">SAMN05660293_04148</name>
</gene>
<name>A0A1T5GMT4_9BACT</name>
<evidence type="ECO:0000259" key="6">
    <source>
        <dbReference type="Pfam" id="PF08281"/>
    </source>
</evidence>
<keyword evidence="8" id="KW-1185">Reference proteome</keyword>
<dbReference type="SUPFAM" id="SSF88659">
    <property type="entry name" value="Sigma3 and sigma4 domains of RNA polymerase sigma factors"/>
    <property type="match status" value="1"/>
</dbReference>
<reference evidence="8" key="1">
    <citation type="submission" date="2017-02" db="EMBL/GenBank/DDBJ databases">
        <authorList>
            <person name="Varghese N."/>
            <person name="Submissions S."/>
        </authorList>
    </citation>
    <scope>NUCLEOTIDE SEQUENCE [LARGE SCALE GENOMIC DNA]</scope>
    <source>
        <strain evidence="8">DSM 22270</strain>
    </source>
</reference>
<dbReference type="InterPro" id="IPR007627">
    <property type="entry name" value="RNA_pol_sigma70_r2"/>
</dbReference>
<dbReference type="NCBIfam" id="TIGR02937">
    <property type="entry name" value="sigma70-ECF"/>
    <property type="match status" value="1"/>
</dbReference>
<dbReference type="GO" id="GO:0016987">
    <property type="term" value="F:sigma factor activity"/>
    <property type="evidence" value="ECO:0007669"/>
    <property type="project" value="UniProtKB-KW"/>
</dbReference>
<dbReference type="Gene3D" id="1.10.10.10">
    <property type="entry name" value="Winged helix-like DNA-binding domain superfamily/Winged helix DNA-binding domain"/>
    <property type="match status" value="1"/>
</dbReference>
<dbReference type="GO" id="GO:0006352">
    <property type="term" value="P:DNA-templated transcription initiation"/>
    <property type="evidence" value="ECO:0007669"/>
    <property type="project" value="InterPro"/>
</dbReference>
<accession>A0A1T5GMT4</accession>
<dbReference type="InterPro" id="IPR036388">
    <property type="entry name" value="WH-like_DNA-bd_sf"/>
</dbReference>
<feature type="domain" description="RNA polymerase sigma factor 70 region 4 type 2" evidence="6">
    <location>
        <begin position="122"/>
        <end position="174"/>
    </location>
</feature>
<dbReference type="AlphaFoldDB" id="A0A1T5GMT4"/>
<proteinExistence type="inferred from homology"/>
<dbReference type="SUPFAM" id="SSF88946">
    <property type="entry name" value="Sigma2 domain of RNA polymerase sigma factors"/>
    <property type="match status" value="1"/>
</dbReference>
<evidence type="ECO:0000256" key="1">
    <source>
        <dbReference type="ARBA" id="ARBA00010641"/>
    </source>
</evidence>
<dbReference type="InterPro" id="IPR039425">
    <property type="entry name" value="RNA_pol_sigma-70-like"/>
</dbReference>
<dbReference type="PANTHER" id="PTHR43133:SF46">
    <property type="entry name" value="RNA POLYMERASE SIGMA-70 FACTOR ECF SUBFAMILY"/>
    <property type="match status" value="1"/>
</dbReference>
<dbReference type="InterPro" id="IPR013324">
    <property type="entry name" value="RNA_pol_sigma_r3/r4-like"/>
</dbReference>